<evidence type="ECO:0000313" key="1">
    <source>
        <dbReference type="EMBL" id="KAK9929457.1"/>
    </source>
</evidence>
<dbReference type="AlphaFoldDB" id="A0AAW1WYH2"/>
<proteinExistence type="predicted"/>
<accession>A0AAW1WYH2</accession>
<name>A0AAW1WYH2_RUBAR</name>
<organism evidence="1 2">
    <name type="scientific">Rubus argutus</name>
    <name type="common">Southern blackberry</name>
    <dbReference type="NCBI Taxonomy" id="59490"/>
    <lineage>
        <taxon>Eukaryota</taxon>
        <taxon>Viridiplantae</taxon>
        <taxon>Streptophyta</taxon>
        <taxon>Embryophyta</taxon>
        <taxon>Tracheophyta</taxon>
        <taxon>Spermatophyta</taxon>
        <taxon>Magnoliopsida</taxon>
        <taxon>eudicotyledons</taxon>
        <taxon>Gunneridae</taxon>
        <taxon>Pentapetalae</taxon>
        <taxon>rosids</taxon>
        <taxon>fabids</taxon>
        <taxon>Rosales</taxon>
        <taxon>Rosaceae</taxon>
        <taxon>Rosoideae</taxon>
        <taxon>Rosoideae incertae sedis</taxon>
        <taxon>Rubus</taxon>
    </lineage>
</organism>
<protein>
    <submittedName>
        <fullName evidence="1">Uncharacterized protein</fullName>
    </submittedName>
</protein>
<reference evidence="1 2" key="1">
    <citation type="journal article" date="2023" name="G3 (Bethesda)">
        <title>A chromosome-length genome assembly and annotation of blackberry (Rubus argutus, cv. 'Hillquist').</title>
        <authorList>
            <person name="Bruna T."/>
            <person name="Aryal R."/>
            <person name="Dudchenko O."/>
            <person name="Sargent D.J."/>
            <person name="Mead D."/>
            <person name="Buti M."/>
            <person name="Cavallini A."/>
            <person name="Hytonen T."/>
            <person name="Andres J."/>
            <person name="Pham M."/>
            <person name="Weisz D."/>
            <person name="Mascagni F."/>
            <person name="Usai G."/>
            <person name="Natali L."/>
            <person name="Bassil N."/>
            <person name="Fernandez G.E."/>
            <person name="Lomsadze A."/>
            <person name="Armour M."/>
            <person name="Olukolu B."/>
            <person name="Poorten T."/>
            <person name="Britton C."/>
            <person name="Davik J."/>
            <person name="Ashrafi H."/>
            <person name="Aiden E.L."/>
            <person name="Borodovsky M."/>
            <person name="Worthington M."/>
        </authorList>
    </citation>
    <scope>NUCLEOTIDE SEQUENCE [LARGE SCALE GENOMIC DNA]</scope>
    <source>
        <strain evidence="1">PI 553951</strain>
    </source>
</reference>
<dbReference type="Proteomes" id="UP001457282">
    <property type="component" value="Unassembled WGS sequence"/>
</dbReference>
<sequence>MPIVKDESTRKKKLMIETWFGTRKASNAIPTALSHGIHVQDSVRLRSLSNRRLNPQFKQHHRDLKLLGRDLVLLGQEEGSQGRYA</sequence>
<evidence type="ECO:0000313" key="2">
    <source>
        <dbReference type="Proteomes" id="UP001457282"/>
    </source>
</evidence>
<dbReference type="EMBL" id="JBEDUW010000005">
    <property type="protein sequence ID" value="KAK9929457.1"/>
    <property type="molecule type" value="Genomic_DNA"/>
</dbReference>
<gene>
    <name evidence="1" type="ORF">M0R45_026556</name>
</gene>
<comment type="caution">
    <text evidence="1">The sequence shown here is derived from an EMBL/GenBank/DDBJ whole genome shotgun (WGS) entry which is preliminary data.</text>
</comment>
<keyword evidence="2" id="KW-1185">Reference proteome</keyword>